<gene>
    <name evidence="6" type="ORF">DIZ78_10175</name>
</gene>
<name>A0A370DKD5_9GAMM</name>
<evidence type="ECO:0000259" key="5">
    <source>
        <dbReference type="PROSITE" id="PS51007"/>
    </source>
</evidence>
<dbReference type="PANTHER" id="PTHR35008">
    <property type="entry name" value="BLL4482 PROTEIN-RELATED"/>
    <property type="match status" value="1"/>
</dbReference>
<comment type="caution">
    <text evidence="6">The sequence shown here is derived from an EMBL/GenBank/DDBJ whole genome shotgun (WGS) entry which is preliminary data.</text>
</comment>
<dbReference type="Proteomes" id="UP000254771">
    <property type="component" value="Unassembled WGS sequence"/>
</dbReference>
<sequence>MKNLIQMLVVLSLLLIITPEVLADLPPAFEGRKLYVSHCQLCHAVDGKGDGPLAKAMQIEADDLTTIVRSGSDNTLINIITGKGRHASTHRISPSMPKWEDVFSEHQIKAVVAYLRFLSSSKHDLIGDPEIGLRLYQKYCAICHGAEGDGKGVMTELLRIKPIDHTNPYKTDKLDNNELASSILDGRGKFMPAFRGILNQGEVDGLVSYIRLLYQIWGQLEDGGLVILMRQPTAKMDEEYGNSLLRDPSCKSKENLSEKGKMKAVSIGEQFKSRGVPIGSVLASPDCLAKETAKTAFGQVEPVDFLSSMKTLPEQQADSYTTQLERRIGSYSGKGNLVLVTHELNINAISFQTLEEGYFLVLNPMGKNEFEEIGIYRLDK</sequence>
<dbReference type="InterPro" id="IPR051459">
    <property type="entry name" value="Cytochrome_c-type_DH"/>
</dbReference>
<evidence type="ECO:0000256" key="3">
    <source>
        <dbReference type="ARBA" id="ARBA00023004"/>
    </source>
</evidence>
<dbReference type="GO" id="GO:0009055">
    <property type="term" value="F:electron transfer activity"/>
    <property type="evidence" value="ECO:0007669"/>
    <property type="project" value="InterPro"/>
</dbReference>
<dbReference type="PANTHER" id="PTHR35008:SF8">
    <property type="entry name" value="ALCOHOL DEHYDROGENASE CYTOCHROME C SUBUNIT"/>
    <property type="match status" value="1"/>
</dbReference>
<dbReference type="InterPro" id="IPR009056">
    <property type="entry name" value="Cyt_c-like_dom"/>
</dbReference>
<dbReference type="InterPro" id="IPR036909">
    <property type="entry name" value="Cyt_c-like_dom_sf"/>
</dbReference>
<dbReference type="Pfam" id="PF00034">
    <property type="entry name" value="Cytochrom_C"/>
    <property type="match status" value="1"/>
</dbReference>
<proteinExistence type="predicted"/>
<protein>
    <recommendedName>
        <fullName evidence="5">Cytochrome c domain-containing protein</fullName>
    </recommendedName>
</protein>
<evidence type="ECO:0000313" key="7">
    <source>
        <dbReference type="Proteomes" id="UP000254771"/>
    </source>
</evidence>
<feature type="domain" description="Cytochrome c" evidence="5">
    <location>
        <begin position="26"/>
        <end position="119"/>
    </location>
</feature>
<dbReference type="SUPFAM" id="SSF53254">
    <property type="entry name" value="Phosphoglycerate mutase-like"/>
    <property type="match status" value="1"/>
</dbReference>
<dbReference type="PROSITE" id="PS51007">
    <property type="entry name" value="CYTC"/>
    <property type="match status" value="2"/>
</dbReference>
<reference evidence="6 7" key="1">
    <citation type="journal article" date="2018" name="ISME J.">
        <title>Endosymbiont genomes yield clues of tubeworm success.</title>
        <authorList>
            <person name="Li Y."/>
            <person name="Liles M.R."/>
            <person name="Halanych K.M."/>
        </authorList>
    </citation>
    <scope>NUCLEOTIDE SEQUENCE [LARGE SCALE GENOMIC DNA]</scope>
    <source>
        <strain evidence="6">A1462</strain>
    </source>
</reference>
<dbReference type="Gene3D" id="1.10.760.10">
    <property type="entry name" value="Cytochrome c-like domain"/>
    <property type="match status" value="2"/>
</dbReference>
<accession>A0A370DKD5</accession>
<dbReference type="AlphaFoldDB" id="A0A370DKD5"/>
<dbReference type="Gene3D" id="3.40.50.1240">
    <property type="entry name" value="Phosphoglycerate mutase-like"/>
    <property type="match status" value="1"/>
</dbReference>
<feature type="domain" description="Cytochrome c" evidence="5">
    <location>
        <begin position="127"/>
        <end position="214"/>
    </location>
</feature>
<dbReference type="EMBL" id="QFXE01000013">
    <property type="protein sequence ID" value="RDH85323.1"/>
    <property type="molecule type" value="Genomic_DNA"/>
</dbReference>
<keyword evidence="1 4" id="KW-0349">Heme</keyword>
<dbReference type="GO" id="GO:0020037">
    <property type="term" value="F:heme binding"/>
    <property type="evidence" value="ECO:0007669"/>
    <property type="project" value="InterPro"/>
</dbReference>
<dbReference type="InterPro" id="IPR029033">
    <property type="entry name" value="His_PPase_superfam"/>
</dbReference>
<dbReference type="Pfam" id="PF13442">
    <property type="entry name" value="Cytochrome_CBB3"/>
    <property type="match status" value="1"/>
</dbReference>
<dbReference type="GO" id="GO:0046872">
    <property type="term" value="F:metal ion binding"/>
    <property type="evidence" value="ECO:0007669"/>
    <property type="project" value="UniProtKB-KW"/>
</dbReference>
<keyword evidence="7" id="KW-1185">Reference proteome</keyword>
<evidence type="ECO:0000256" key="1">
    <source>
        <dbReference type="ARBA" id="ARBA00022617"/>
    </source>
</evidence>
<evidence type="ECO:0000256" key="2">
    <source>
        <dbReference type="ARBA" id="ARBA00022723"/>
    </source>
</evidence>
<evidence type="ECO:0000313" key="6">
    <source>
        <dbReference type="EMBL" id="RDH85323.1"/>
    </source>
</evidence>
<keyword evidence="2 4" id="KW-0479">Metal-binding</keyword>
<evidence type="ECO:0000256" key="4">
    <source>
        <dbReference type="PROSITE-ProRule" id="PRU00433"/>
    </source>
</evidence>
<keyword evidence="3 4" id="KW-0408">Iron</keyword>
<dbReference type="SUPFAM" id="SSF46626">
    <property type="entry name" value="Cytochrome c"/>
    <property type="match status" value="2"/>
</dbReference>
<organism evidence="6 7">
    <name type="scientific">endosymbiont of Escarpia spicata</name>
    <dbReference type="NCBI Taxonomy" id="2200908"/>
    <lineage>
        <taxon>Bacteria</taxon>
        <taxon>Pseudomonadati</taxon>
        <taxon>Pseudomonadota</taxon>
        <taxon>Gammaproteobacteria</taxon>
        <taxon>sulfur-oxidizing symbionts</taxon>
    </lineage>
</organism>